<feature type="domain" description="Carbohydrate kinase FGGY C-terminal" evidence="6">
    <location>
        <begin position="260"/>
        <end position="451"/>
    </location>
</feature>
<accession>A0AAU9CQ67</accession>
<dbReference type="GO" id="GO:0016773">
    <property type="term" value="F:phosphotransferase activity, alcohol group as acceptor"/>
    <property type="evidence" value="ECO:0007669"/>
    <property type="project" value="InterPro"/>
</dbReference>
<evidence type="ECO:0000313" key="7">
    <source>
        <dbReference type="EMBL" id="BDD09092.1"/>
    </source>
</evidence>
<evidence type="ECO:0000256" key="3">
    <source>
        <dbReference type="ARBA" id="ARBA00022777"/>
    </source>
</evidence>
<evidence type="ECO:0000256" key="1">
    <source>
        <dbReference type="ARBA" id="ARBA00009156"/>
    </source>
</evidence>
<dbReference type="AlphaFoldDB" id="A0AAU9CQ67"/>
<evidence type="ECO:0000256" key="4">
    <source>
        <dbReference type="RuleBase" id="RU003733"/>
    </source>
</evidence>
<dbReference type="InterPro" id="IPR000577">
    <property type="entry name" value="Carb_kinase_FGGY"/>
</dbReference>
<dbReference type="CDD" id="cd07805">
    <property type="entry name" value="ASKHA_NBD_FGGY_CvXK-like"/>
    <property type="match status" value="1"/>
</dbReference>
<dbReference type="GO" id="GO:0016301">
    <property type="term" value="F:kinase activity"/>
    <property type="evidence" value="ECO:0007669"/>
    <property type="project" value="UniProtKB-KW"/>
</dbReference>
<dbReference type="Proteomes" id="UP001348817">
    <property type="component" value="Chromosome"/>
</dbReference>
<dbReference type="Pfam" id="PF02782">
    <property type="entry name" value="FGGY_C"/>
    <property type="match status" value="1"/>
</dbReference>
<dbReference type="Gene3D" id="3.30.420.40">
    <property type="match status" value="2"/>
</dbReference>
<reference evidence="7 8" key="1">
    <citation type="submission" date="2021-12" db="EMBL/GenBank/DDBJ databases">
        <title>Genome sequencing of bacteria with rrn-lacking chromosome and rrn-plasmid.</title>
        <authorList>
            <person name="Anda M."/>
            <person name="Iwasaki W."/>
        </authorList>
    </citation>
    <scope>NUCLEOTIDE SEQUENCE [LARGE SCALE GENOMIC DNA]</scope>
    <source>
        <strain evidence="7 8">DSM 100852</strain>
    </source>
</reference>
<feature type="domain" description="Carbohydrate kinase FGGY N-terminal" evidence="5">
    <location>
        <begin position="5"/>
        <end position="250"/>
    </location>
</feature>
<keyword evidence="3 4" id="KW-0418">Kinase</keyword>
<dbReference type="Pfam" id="PF00370">
    <property type="entry name" value="FGGY_N"/>
    <property type="match status" value="1"/>
</dbReference>
<organism evidence="7 8">
    <name type="scientific">Fulvitalea axinellae</name>
    <dbReference type="NCBI Taxonomy" id="1182444"/>
    <lineage>
        <taxon>Bacteria</taxon>
        <taxon>Pseudomonadati</taxon>
        <taxon>Bacteroidota</taxon>
        <taxon>Cytophagia</taxon>
        <taxon>Cytophagales</taxon>
        <taxon>Persicobacteraceae</taxon>
        <taxon>Fulvitalea</taxon>
    </lineage>
</organism>
<gene>
    <name evidence="7" type="ORF">FUAX_15240</name>
</gene>
<protein>
    <submittedName>
        <fullName evidence="7">Pentose kinase</fullName>
    </submittedName>
</protein>
<comment type="similarity">
    <text evidence="1 4">Belongs to the FGGY kinase family.</text>
</comment>
<dbReference type="PROSITE" id="PS00445">
    <property type="entry name" value="FGGY_KINASES_2"/>
    <property type="match status" value="1"/>
</dbReference>
<dbReference type="PANTHER" id="PTHR43095">
    <property type="entry name" value="SUGAR KINASE"/>
    <property type="match status" value="1"/>
</dbReference>
<keyword evidence="2 4" id="KW-0808">Transferase</keyword>
<dbReference type="GO" id="GO:0005975">
    <property type="term" value="P:carbohydrate metabolic process"/>
    <property type="evidence" value="ECO:0007669"/>
    <property type="project" value="InterPro"/>
</dbReference>
<evidence type="ECO:0000256" key="2">
    <source>
        <dbReference type="ARBA" id="ARBA00022679"/>
    </source>
</evidence>
<dbReference type="PANTHER" id="PTHR43095:SF5">
    <property type="entry name" value="XYLULOSE KINASE"/>
    <property type="match status" value="1"/>
</dbReference>
<proteinExistence type="inferred from homology"/>
<dbReference type="InterPro" id="IPR018483">
    <property type="entry name" value="Carb_kinase_FGGY_CS"/>
</dbReference>
<evidence type="ECO:0000259" key="5">
    <source>
        <dbReference type="Pfam" id="PF00370"/>
    </source>
</evidence>
<dbReference type="EMBL" id="AP025314">
    <property type="protein sequence ID" value="BDD09092.1"/>
    <property type="molecule type" value="Genomic_DNA"/>
</dbReference>
<dbReference type="SUPFAM" id="SSF53067">
    <property type="entry name" value="Actin-like ATPase domain"/>
    <property type="match status" value="2"/>
</dbReference>
<dbReference type="KEGG" id="fax:FUAX_15240"/>
<keyword evidence="8" id="KW-1185">Reference proteome</keyword>
<evidence type="ECO:0000259" key="6">
    <source>
        <dbReference type="Pfam" id="PF02782"/>
    </source>
</evidence>
<dbReference type="InterPro" id="IPR018485">
    <property type="entry name" value="FGGY_C"/>
</dbReference>
<name>A0AAU9CQ67_9BACT</name>
<dbReference type="InterPro" id="IPR018484">
    <property type="entry name" value="FGGY_N"/>
</dbReference>
<dbReference type="InterPro" id="IPR050406">
    <property type="entry name" value="FGGY_Carb_Kinase"/>
</dbReference>
<dbReference type="InterPro" id="IPR043129">
    <property type="entry name" value="ATPase_NBD"/>
</dbReference>
<evidence type="ECO:0000313" key="8">
    <source>
        <dbReference type="Proteomes" id="UP001348817"/>
    </source>
</evidence>
<dbReference type="PIRSF" id="PIRSF000538">
    <property type="entry name" value="GlpK"/>
    <property type="match status" value="1"/>
</dbReference>
<sequence>MRKAVLAFDLGTGGLKSSLVLESGEVLHSEFRAYETEYPEDGMHEQSPEDWWVALKASVKGLMSSPKASGCEVVAVSTSGHSLGVVPIDENGKLLRNAVPIWSDRRAESVAEEVFKNENEDEWYAVTGNGFPKGLYSAFKMLWFKKHEPDLYDRTSVFLGTKDFINLRLCGVACTDYSDASGSGVFSLEDWKYDLDRAERFGLDTDKLPKIVSSDSVLGVLSPEVATELGLGSDVKVICGGVDNSCMALGARGIKSGRVYTSLGSSAWVALTSDKPVIDLEYKPYVFAHVLKGYYNSATCIFSAGTSLNWVKNLFFDDDSCVDPYREMTESAKKSTLGANGVIFNPSLAGASNLEKGAEVFGSFTGLKLKHKRSDIFRATFEGIALNLKIALDVLEQCGEDMPEMLIVGGGAKNKFWMDIFAQAYAKEVILSKINQEATSLGAAALAFVACGIWNGYDKIDEICSVDSRLVPDQELSEAYGRVLERFKEQQVEA</sequence>